<dbReference type="EMBL" id="JAMYWD010000006">
    <property type="protein sequence ID" value="KAJ4969141.1"/>
    <property type="molecule type" value="Genomic_DNA"/>
</dbReference>
<sequence>MIPINYMVMLMKIQNSGLNLDLSEVNGVSFASIDFVLPNFFFFGNFVLPNRLSLLAVSCFTIFWSKSKCGLKEFRKGKVFHSFKFSSVSFFCSNMFLFL</sequence>
<comment type="caution">
    <text evidence="1">The sequence shown here is derived from an EMBL/GenBank/DDBJ whole genome shotgun (WGS) entry which is preliminary data.</text>
</comment>
<evidence type="ECO:0000313" key="1">
    <source>
        <dbReference type="EMBL" id="KAJ4969141.1"/>
    </source>
</evidence>
<reference evidence="1" key="1">
    <citation type="journal article" date="2023" name="Plant J.">
        <title>The genome of the king protea, Protea cynaroides.</title>
        <authorList>
            <person name="Chang J."/>
            <person name="Duong T.A."/>
            <person name="Schoeman C."/>
            <person name="Ma X."/>
            <person name="Roodt D."/>
            <person name="Barker N."/>
            <person name="Li Z."/>
            <person name="Van de Peer Y."/>
            <person name="Mizrachi E."/>
        </authorList>
    </citation>
    <scope>NUCLEOTIDE SEQUENCE</scope>
    <source>
        <tissue evidence="1">Young leaves</tissue>
    </source>
</reference>
<proteinExistence type="predicted"/>
<name>A0A9Q0KF21_9MAGN</name>
<dbReference type="AlphaFoldDB" id="A0A9Q0KF21"/>
<evidence type="ECO:0000313" key="2">
    <source>
        <dbReference type="Proteomes" id="UP001141806"/>
    </source>
</evidence>
<keyword evidence="2" id="KW-1185">Reference proteome</keyword>
<protein>
    <submittedName>
        <fullName evidence="1">Uncharacterized protein</fullName>
    </submittedName>
</protein>
<accession>A0A9Q0KF21</accession>
<dbReference type="Proteomes" id="UP001141806">
    <property type="component" value="Unassembled WGS sequence"/>
</dbReference>
<organism evidence="1 2">
    <name type="scientific">Protea cynaroides</name>
    <dbReference type="NCBI Taxonomy" id="273540"/>
    <lineage>
        <taxon>Eukaryota</taxon>
        <taxon>Viridiplantae</taxon>
        <taxon>Streptophyta</taxon>
        <taxon>Embryophyta</taxon>
        <taxon>Tracheophyta</taxon>
        <taxon>Spermatophyta</taxon>
        <taxon>Magnoliopsida</taxon>
        <taxon>Proteales</taxon>
        <taxon>Proteaceae</taxon>
        <taxon>Protea</taxon>
    </lineage>
</organism>
<gene>
    <name evidence="1" type="ORF">NE237_015842</name>
</gene>